<dbReference type="NCBIfam" id="TIGR04529">
    <property type="entry name" value="MTB_hemophore"/>
    <property type="match status" value="1"/>
</dbReference>
<evidence type="ECO:0000313" key="3">
    <source>
        <dbReference type="EMBL" id="BBX71625.1"/>
    </source>
</evidence>
<dbReference type="AlphaFoldDB" id="A0A7I7MHI9"/>
<dbReference type="Gene3D" id="1.20.20.20">
    <property type="entry name" value="Haemophore, haem-binding domain"/>
    <property type="match status" value="1"/>
</dbReference>
<evidence type="ECO:0000259" key="2">
    <source>
        <dbReference type="Pfam" id="PF16525"/>
    </source>
</evidence>
<keyword evidence="4" id="KW-1185">Reference proteome</keyword>
<feature type="signal peptide" evidence="1">
    <location>
        <begin position="1"/>
        <end position="38"/>
    </location>
</feature>
<proteinExistence type="predicted"/>
<dbReference type="EMBL" id="AP022574">
    <property type="protein sequence ID" value="BBX71625.1"/>
    <property type="molecule type" value="Genomic_DNA"/>
</dbReference>
<evidence type="ECO:0000256" key="1">
    <source>
        <dbReference type="SAM" id="SignalP"/>
    </source>
</evidence>
<evidence type="ECO:0000313" key="4">
    <source>
        <dbReference type="Proteomes" id="UP000466514"/>
    </source>
</evidence>
<dbReference type="KEGG" id="mpsc:MPSYJ_50860"/>
<name>A0A7I7MHI9_9MYCO</name>
<feature type="domain" description="Haemophore haem-binding" evidence="2">
    <location>
        <begin position="40"/>
        <end position="116"/>
    </location>
</feature>
<dbReference type="InterPro" id="IPR032407">
    <property type="entry name" value="MHB"/>
</dbReference>
<protein>
    <recommendedName>
        <fullName evidence="2">Haemophore haem-binding domain-containing protein</fullName>
    </recommendedName>
</protein>
<accession>A0A7I7MHI9</accession>
<sequence length="116" mass="12178">MTIEEKTVAFHFITARRLLAGVLGVAAVMAGSAVPAQAQPNCTAADLAGIMSGITAATSAYLFTHPQVNDFFTSLKDVPKEDRQAALGAYGDANPQVRAELQGIKQPAVDFRARCG</sequence>
<organism evidence="3 4">
    <name type="scientific">Mycolicibacterium psychrotolerans</name>
    <dbReference type="NCBI Taxonomy" id="216929"/>
    <lineage>
        <taxon>Bacteria</taxon>
        <taxon>Bacillati</taxon>
        <taxon>Actinomycetota</taxon>
        <taxon>Actinomycetes</taxon>
        <taxon>Mycobacteriales</taxon>
        <taxon>Mycobacteriaceae</taxon>
        <taxon>Mycolicibacterium</taxon>
    </lineage>
</organism>
<reference evidence="3 4" key="1">
    <citation type="journal article" date="2019" name="Emerg. Microbes Infect.">
        <title>Comprehensive subspecies identification of 175 nontuberculous mycobacteria species based on 7547 genomic profiles.</title>
        <authorList>
            <person name="Matsumoto Y."/>
            <person name="Kinjo T."/>
            <person name="Motooka D."/>
            <person name="Nabeya D."/>
            <person name="Jung N."/>
            <person name="Uechi K."/>
            <person name="Horii T."/>
            <person name="Iida T."/>
            <person name="Fujita J."/>
            <person name="Nakamura S."/>
        </authorList>
    </citation>
    <scope>NUCLEOTIDE SEQUENCE [LARGE SCALE GENOMIC DNA]</scope>
    <source>
        <strain evidence="3 4">JCM 13323</strain>
    </source>
</reference>
<dbReference type="InterPro" id="IPR038378">
    <property type="entry name" value="MHB_sf"/>
</dbReference>
<feature type="chain" id="PRO_5029692281" description="Haemophore haem-binding domain-containing protein" evidence="1">
    <location>
        <begin position="39"/>
        <end position="116"/>
    </location>
</feature>
<dbReference type="GO" id="GO:0020037">
    <property type="term" value="F:heme binding"/>
    <property type="evidence" value="ECO:0007669"/>
    <property type="project" value="InterPro"/>
</dbReference>
<dbReference type="Pfam" id="PF16525">
    <property type="entry name" value="MHB"/>
    <property type="match status" value="1"/>
</dbReference>
<keyword evidence="1" id="KW-0732">Signal</keyword>
<dbReference type="RefSeq" id="WP_163726357.1">
    <property type="nucleotide sequence ID" value="NZ_AP022574.1"/>
</dbReference>
<dbReference type="Proteomes" id="UP000466514">
    <property type="component" value="Chromosome"/>
</dbReference>
<gene>
    <name evidence="3" type="ORF">MPSYJ_50860</name>
</gene>